<evidence type="ECO:0000259" key="3">
    <source>
        <dbReference type="PROSITE" id="PS51500"/>
    </source>
</evidence>
<dbReference type="AlphaFoldDB" id="A0A7X2Z5S7"/>
<dbReference type="Pfam" id="PF08671">
    <property type="entry name" value="SinI"/>
    <property type="match status" value="1"/>
</dbReference>
<dbReference type="Proteomes" id="UP000447876">
    <property type="component" value="Unassembled WGS sequence"/>
</dbReference>
<dbReference type="GO" id="GO:0046983">
    <property type="term" value="F:protein dimerization activity"/>
    <property type="evidence" value="ECO:0007669"/>
    <property type="project" value="InterPro"/>
</dbReference>
<evidence type="ECO:0000313" key="4">
    <source>
        <dbReference type="EMBL" id="MUG47314.1"/>
    </source>
</evidence>
<dbReference type="Gene3D" id="1.10.260.40">
    <property type="entry name" value="lambda repressor-like DNA-binding domains"/>
    <property type="match status" value="1"/>
</dbReference>
<evidence type="ECO:0000259" key="2">
    <source>
        <dbReference type="PROSITE" id="PS50943"/>
    </source>
</evidence>
<protein>
    <submittedName>
        <fullName evidence="4">DNA-binding anti-repressor SinI</fullName>
    </submittedName>
</protein>
<dbReference type="GO" id="GO:0003677">
    <property type="term" value="F:DNA binding"/>
    <property type="evidence" value="ECO:0007669"/>
    <property type="project" value="UniProtKB-KW"/>
</dbReference>
<dbReference type="InterPro" id="IPR050807">
    <property type="entry name" value="TransReg_Diox_bact_type"/>
</dbReference>
<name>A0A7X2Z5S7_9BACL</name>
<feature type="domain" description="Sin" evidence="3">
    <location>
        <begin position="66"/>
        <end position="104"/>
    </location>
</feature>
<accession>A0A7X2Z5S7</accession>
<evidence type="ECO:0000313" key="5">
    <source>
        <dbReference type="Proteomes" id="UP000447876"/>
    </source>
</evidence>
<dbReference type="Pfam" id="PF01381">
    <property type="entry name" value="HTH_3"/>
    <property type="match status" value="1"/>
</dbReference>
<sequence length="116" mass="13509">MAEHIGERIQKFRLEQEMSLSELAEKADVAKSYLSNVERNIQGNPSIQFIEKVAFALNVTIPMLLFEDQRADHLLDPEWSLLVQEAIDSGISKQEFKEFLEFQKWKQGQGRNAEWK</sequence>
<dbReference type="CDD" id="cd00093">
    <property type="entry name" value="HTH_XRE"/>
    <property type="match status" value="1"/>
</dbReference>
<dbReference type="GO" id="GO:0005829">
    <property type="term" value="C:cytosol"/>
    <property type="evidence" value="ECO:0007669"/>
    <property type="project" value="TreeGrafter"/>
</dbReference>
<gene>
    <name evidence="4" type="primary">sinI</name>
    <name evidence="4" type="ORF">GNP95_20395</name>
</gene>
<dbReference type="PROSITE" id="PS50943">
    <property type="entry name" value="HTH_CROC1"/>
    <property type="match status" value="1"/>
</dbReference>
<dbReference type="RefSeq" id="WP_155612687.1">
    <property type="nucleotide sequence ID" value="NZ_WNZW01000011.1"/>
</dbReference>
<dbReference type="PROSITE" id="PS51500">
    <property type="entry name" value="SIN"/>
    <property type="match status" value="1"/>
</dbReference>
<evidence type="ECO:0000256" key="1">
    <source>
        <dbReference type="ARBA" id="ARBA00023125"/>
    </source>
</evidence>
<dbReference type="InterPro" id="IPR010982">
    <property type="entry name" value="Lambda_DNA-bd_dom_sf"/>
</dbReference>
<reference evidence="4 5" key="1">
    <citation type="submission" date="2019-11" db="EMBL/GenBank/DDBJ databases">
        <title>Draft genome sequences of five Paenibacillus species of dairy origin.</title>
        <authorList>
            <person name="Olajide A.M."/>
            <person name="Chen S."/>
            <person name="Lapointe G."/>
        </authorList>
    </citation>
    <scope>NUCLEOTIDE SEQUENCE [LARGE SCALE GENOMIC DNA]</scope>
    <source>
        <strain evidence="4 5">12CR55</strain>
    </source>
</reference>
<proteinExistence type="predicted"/>
<dbReference type="SMART" id="SM00530">
    <property type="entry name" value="HTH_XRE"/>
    <property type="match status" value="1"/>
</dbReference>
<dbReference type="SUPFAM" id="SSF47406">
    <property type="entry name" value="SinR repressor dimerisation domain-like"/>
    <property type="match status" value="1"/>
</dbReference>
<keyword evidence="1 4" id="KW-0238">DNA-binding</keyword>
<dbReference type="EMBL" id="WNZW01000011">
    <property type="protein sequence ID" value="MUG47314.1"/>
    <property type="molecule type" value="Genomic_DNA"/>
</dbReference>
<dbReference type="PANTHER" id="PTHR46797">
    <property type="entry name" value="HTH-TYPE TRANSCRIPTIONAL REGULATOR"/>
    <property type="match status" value="1"/>
</dbReference>
<comment type="caution">
    <text evidence="4">The sequence shown here is derived from an EMBL/GenBank/DDBJ whole genome shotgun (WGS) entry which is preliminary data.</text>
</comment>
<organism evidence="4 5">
    <name type="scientific">Paenibacillus woosongensis</name>
    <dbReference type="NCBI Taxonomy" id="307580"/>
    <lineage>
        <taxon>Bacteria</taxon>
        <taxon>Bacillati</taxon>
        <taxon>Bacillota</taxon>
        <taxon>Bacilli</taxon>
        <taxon>Bacillales</taxon>
        <taxon>Paenibacillaceae</taxon>
        <taxon>Paenibacillus</taxon>
    </lineage>
</organism>
<dbReference type="InterPro" id="IPR010981">
    <property type="entry name" value="SinR/SinI_dimer_dom"/>
</dbReference>
<dbReference type="GO" id="GO:0003700">
    <property type="term" value="F:DNA-binding transcription factor activity"/>
    <property type="evidence" value="ECO:0007669"/>
    <property type="project" value="TreeGrafter"/>
</dbReference>
<dbReference type="InterPro" id="IPR001387">
    <property type="entry name" value="Cro/C1-type_HTH"/>
</dbReference>
<dbReference type="InterPro" id="IPR036281">
    <property type="entry name" value="SinR/SinI_dimer_dom_sf"/>
</dbReference>
<dbReference type="PANTHER" id="PTHR46797:SF13">
    <property type="entry name" value="HTH-TYPE TRANSCRIPTIONAL REGULATOR SINR"/>
    <property type="match status" value="1"/>
</dbReference>
<feature type="domain" description="HTH cro/C1-type" evidence="2">
    <location>
        <begin position="9"/>
        <end position="64"/>
    </location>
</feature>
<dbReference type="SUPFAM" id="SSF47413">
    <property type="entry name" value="lambda repressor-like DNA-binding domains"/>
    <property type="match status" value="1"/>
</dbReference>
<dbReference type="OrthoDB" id="1859224at2"/>